<dbReference type="EMBL" id="LWRY01000158">
    <property type="protein sequence ID" value="OCX70674.1"/>
    <property type="molecule type" value="Genomic_DNA"/>
</dbReference>
<sequence length="61" mass="7207">MGKIFSTRELMPHESYQGDHVIDAATVWMLSLVYNAGQWPPVKQKYEVRMLHFRMRLLRSG</sequence>
<dbReference type="OrthoDB" id="9798046at2"/>
<keyword evidence="4" id="KW-1185">Reference proteome</keyword>
<dbReference type="AlphaFoldDB" id="A0A1C2J2X9"/>
<protein>
    <submittedName>
        <fullName evidence="1">Uncharacterized protein</fullName>
    </submittedName>
</protein>
<name>A0A1C2J2X9_ACITH</name>
<dbReference type="Proteomes" id="UP000095008">
    <property type="component" value="Unassembled WGS sequence"/>
</dbReference>
<dbReference type="Proteomes" id="UP000094893">
    <property type="component" value="Unassembled WGS sequence"/>
</dbReference>
<reference evidence="1 3" key="1">
    <citation type="journal article" date="2016" name="Int. J. Mol. Sci.">
        <title>Comparative genomics of the extreme acidophile Acidithiobacillus thiooxidans reveals intraspecific divergence and niche adaptation.</title>
        <authorList>
            <person name="Zhang X."/>
            <person name="Feng X."/>
            <person name="Tao J."/>
            <person name="Ma L."/>
            <person name="Xiao Y."/>
            <person name="Liang Y."/>
            <person name="Liu X."/>
            <person name="Yin H."/>
        </authorList>
    </citation>
    <scope>NUCLEOTIDE SEQUENCE [LARGE SCALE GENOMIC DNA]</scope>
    <source>
        <strain evidence="2 3">A02</strain>
        <strain evidence="1">DXS-W</strain>
    </source>
</reference>
<gene>
    <name evidence="1" type="ORF">A6M23_13590</name>
    <name evidence="2" type="ORF">A6P07_13690</name>
</gene>
<dbReference type="EMBL" id="LWSA01000191">
    <property type="protein sequence ID" value="OCX70690.1"/>
    <property type="molecule type" value="Genomic_DNA"/>
</dbReference>
<evidence type="ECO:0000313" key="3">
    <source>
        <dbReference type="Proteomes" id="UP000094893"/>
    </source>
</evidence>
<comment type="caution">
    <text evidence="1">The sequence shown here is derived from an EMBL/GenBank/DDBJ whole genome shotgun (WGS) entry which is preliminary data.</text>
</comment>
<accession>A0A1C2J2X9</accession>
<evidence type="ECO:0000313" key="4">
    <source>
        <dbReference type="Proteomes" id="UP000095008"/>
    </source>
</evidence>
<organism evidence="1 4">
    <name type="scientific">Acidithiobacillus thiooxidans</name>
    <name type="common">Thiobacillus thiooxidans</name>
    <dbReference type="NCBI Taxonomy" id="930"/>
    <lineage>
        <taxon>Bacteria</taxon>
        <taxon>Pseudomonadati</taxon>
        <taxon>Pseudomonadota</taxon>
        <taxon>Acidithiobacillia</taxon>
        <taxon>Acidithiobacillales</taxon>
        <taxon>Acidithiobacillaceae</taxon>
        <taxon>Acidithiobacillus</taxon>
    </lineage>
</organism>
<evidence type="ECO:0000313" key="2">
    <source>
        <dbReference type="EMBL" id="OCX70690.1"/>
    </source>
</evidence>
<proteinExistence type="predicted"/>
<dbReference type="RefSeq" id="WP_024895406.1">
    <property type="nucleotide sequence ID" value="NZ_DAIAWO010000017.1"/>
</dbReference>
<evidence type="ECO:0000313" key="1">
    <source>
        <dbReference type="EMBL" id="OCX70674.1"/>
    </source>
</evidence>